<dbReference type="InterPro" id="IPR006963">
    <property type="entry name" value="Mopterin_OxRdtase_4Fe-4S_dom"/>
</dbReference>
<dbReference type="SMART" id="SM00926">
    <property type="entry name" value="Molybdop_Fe4S4"/>
    <property type="match status" value="1"/>
</dbReference>
<dbReference type="Pfam" id="PF00384">
    <property type="entry name" value="Molybdopterin"/>
    <property type="match status" value="1"/>
</dbReference>
<dbReference type="InterPro" id="IPR006656">
    <property type="entry name" value="Mopterin_OxRdtase"/>
</dbReference>
<sequence>MKKITRRKFLKASAVVGGSAALLGGSELSKKVGFFSEAEAATSDKYPLDNPENIIYSVCLQCNTGCPIKVKIQNGLAAKIDGNPYSPWTMTKHIPYNTPVADVAKLDGAICPKGQAGIQTVYDPYRIKNVLKRAGKRGENKWITISFEQALEEIINGGKIFAHVPGEENRVVPGLKDIYALTDPALSKAMAEDVKKIQDKTMTVEEFKAKYADHLDKLINPDMPDLGPKNNQFVFSWGRLKDGRADLIKRFAAALGTVNALGHTTVCQGSLYFTGKAMSEQYDYDASKKKVDWTGGEKFYWQADVANSEFVIFVGASPFEANYGPSHRAAKIVDGVASGRLKYVVVDPRYSKAAAHAWKWLPIKPGEEAALALALIQKVFELNGYDAKFLAAANKAAATAIGEPTWSNATWLVKIENGQPTVFLRGSEVGLAKITKKAADGTTYELDPMVVLSNGTLTAVDPNSTDTPVTGELFVNQEVTLTNGQTITVKSSLQLLYEEANKKSFEEWCAIAGLDPVDVEEVAEEFVKHGKKAAADVHRGVSQHTNGFYNVGTWFNLNLLLGNFDWKGGMVKASTYSPNSNVAFNTSAHPGKITTFGIDIVRSNTAYEKTLLFARDGYPAKRPWFTLASDVYQEIVPSIGDQYPHPYKVLFTYMGTTVYSVPGGHKNIEILRDTEKLPLFVAIDIIVGETSMYADYIIPDLTYLERWEFHGSHPSIIWKVQPVRQPAVKPLTPEVTVYGNKYPLGLEAFLLGIAERMNLPGFGPDGFGAGIPFTHPDHLYLRQVANIALGGKADLSEAVPEADDREIEIFKQARKHLPASVYDYDRWKSIVGDTHWRRVVYLLNRGGRFDDYDKAFDGEKVKNKYGKQINIYQEKTAKTINSQTGKKFLGLPQYISPYRDSRGNELKDKYQGYTFNLITYKDILHTKSRTISNYWSLEVQNENYVLINRRDALRLGLKDGDKVRVRSASNPEGIWDLGNGQKVPMVGKVKVIEGIREGVVAFSLGFGHWAYGASDIVIDGKVVKGDPRRKVGIHANAAMRLDPYVNGPLSDLPGGSVVFYDTRVKLTRE</sequence>
<keyword evidence="5" id="KW-0732">Signal</keyword>
<dbReference type="InterPro" id="IPR019546">
    <property type="entry name" value="TAT_signal_bac_arc"/>
</dbReference>
<dbReference type="PANTHER" id="PTHR43742:SF9">
    <property type="entry name" value="TETRATHIONATE REDUCTASE SUBUNIT A"/>
    <property type="match status" value="1"/>
</dbReference>
<keyword evidence="11" id="KW-1185">Reference proteome</keyword>
<keyword evidence="8" id="KW-0411">Iron-sulfur</keyword>
<gene>
    <name evidence="10" type="ORF">HDG70_000483</name>
</gene>
<dbReference type="Gene3D" id="2.40.40.20">
    <property type="match status" value="1"/>
</dbReference>
<dbReference type="InterPro" id="IPR006657">
    <property type="entry name" value="MoPterin_dinucl-bd_dom"/>
</dbReference>
<evidence type="ECO:0000256" key="8">
    <source>
        <dbReference type="ARBA" id="ARBA00023014"/>
    </source>
</evidence>
<protein>
    <submittedName>
        <fullName evidence="10">Anaerobic selenocysteine-containing dehydrogenase</fullName>
    </submittedName>
</protein>
<accession>A0ABX2R6H6</accession>
<evidence type="ECO:0000256" key="1">
    <source>
        <dbReference type="ARBA" id="ARBA00010312"/>
    </source>
</evidence>
<dbReference type="InterPro" id="IPR006311">
    <property type="entry name" value="TAT_signal"/>
</dbReference>
<comment type="caution">
    <text evidence="10">The sequence shown here is derived from an EMBL/GenBank/DDBJ whole genome shotgun (WGS) entry which is preliminary data.</text>
</comment>
<dbReference type="SUPFAM" id="SSF53706">
    <property type="entry name" value="Formate dehydrogenase/DMSO reductase, domains 1-3"/>
    <property type="match status" value="1"/>
</dbReference>
<keyword evidence="3" id="KW-0500">Molybdenum</keyword>
<evidence type="ECO:0000256" key="7">
    <source>
        <dbReference type="ARBA" id="ARBA00023004"/>
    </source>
</evidence>
<dbReference type="Gene3D" id="3.30.200.210">
    <property type="match status" value="1"/>
</dbReference>
<dbReference type="RefSeq" id="WP_028053100.1">
    <property type="nucleotide sequence ID" value="NZ_JACCBS010000001.1"/>
</dbReference>
<dbReference type="EMBL" id="JACCBS010000001">
    <property type="protein sequence ID" value="NYE56777.1"/>
    <property type="molecule type" value="Genomic_DNA"/>
</dbReference>
<evidence type="ECO:0000256" key="6">
    <source>
        <dbReference type="ARBA" id="ARBA00023002"/>
    </source>
</evidence>
<dbReference type="Proteomes" id="UP000604066">
    <property type="component" value="Unassembled WGS sequence"/>
</dbReference>
<feature type="domain" description="4Fe-4S Mo/W bis-MGD-type" evidence="9">
    <location>
        <begin position="52"/>
        <end position="125"/>
    </location>
</feature>
<proteinExistence type="inferred from homology"/>
<keyword evidence="6" id="KW-0560">Oxidoreductase</keyword>
<name>A0ABX2R6H6_9THEO</name>
<evidence type="ECO:0000256" key="4">
    <source>
        <dbReference type="ARBA" id="ARBA00022723"/>
    </source>
</evidence>
<dbReference type="Pfam" id="PF04879">
    <property type="entry name" value="Molybdop_Fe4S4"/>
    <property type="match status" value="1"/>
</dbReference>
<evidence type="ECO:0000313" key="11">
    <source>
        <dbReference type="Proteomes" id="UP000604066"/>
    </source>
</evidence>
<evidence type="ECO:0000256" key="5">
    <source>
        <dbReference type="ARBA" id="ARBA00022729"/>
    </source>
</evidence>
<evidence type="ECO:0000256" key="2">
    <source>
        <dbReference type="ARBA" id="ARBA00022485"/>
    </source>
</evidence>
<dbReference type="SUPFAM" id="SSF50692">
    <property type="entry name" value="ADC-like"/>
    <property type="match status" value="1"/>
</dbReference>
<evidence type="ECO:0000313" key="10">
    <source>
        <dbReference type="EMBL" id="NYE56777.1"/>
    </source>
</evidence>
<keyword evidence="7" id="KW-0408">Iron</keyword>
<dbReference type="InterPro" id="IPR009010">
    <property type="entry name" value="Asp_de-COase-like_dom_sf"/>
</dbReference>
<keyword evidence="4" id="KW-0479">Metal-binding</keyword>
<dbReference type="Pfam" id="PF01568">
    <property type="entry name" value="Molydop_binding"/>
    <property type="match status" value="1"/>
</dbReference>
<organism evidence="10 11">
    <name type="scientific">Carboxydothermus ferrireducens DSM 11255</name>
    <dbReference type="NCBI Taxonomy" id="1119529"/>
    <lineage>
        <taxon>Bacteria</taxon>
        <taxon>Bacillati</taxon>
        <taxon>Bacillota</taxon>
        <taxon>Clostridia</taxon>
        <taxon>Thermoanaerobacterales</taxon>
        <taxon>Thermoanaerobacteraceae</taxon>
        <taxon>Carboxydothermus</taxon>
    </lineage>
</organism>
<dbReference type="PANTHER" id="PTHR43742">
    <property type="entry name" value="TRIMETHYLAMINE-N-OXIDE REDUCTASE"/>
    <property type="match status" value="1"/>
</dbReference>
<keyword evidence="2" id="KW-0004">4Fe-4S</keyword>
<reference evidence="10 11" key="1">
    <citation type="submission" date="2020-07" db="EMBL/GenBank/DDBJ databases">
        <title>Genomic Encyclopedia of Type Strains, Phase III (KMG-III): the genomes of soil and plant-associated and newly described type strains.</title>
        <authorList>
            <person name="Whitman W."/>
        </authorList>
    </citation>
    <scope>NUCLEOTIDE SEQUENCE [LARGE SCALE GENOMIC DNA]</scope>
    <source>
        <strain evidence="10 11">DSM 11255</strain>
    </source>
</reference>
<evidence type="ECO:0000256" key="3">
    <source>
        <dbReference type="ARBA" id="ARBA00022505"/>
    </source>
</evidence>
<dbReference type="PROSITE" id="PS51318">
    <property type="entry name" value="TAT"/>
    <property type="match status" value="1"/>
</dbReference>
<comment type="similarity">
    <text evidence="1">Belongs to the prokaryotic molybdopterin-containing oxidoreductase family.</text>
</comment>
<dbReference type="PROSITE" id="PS51669">
    <property type="entry name" value="4FE4S_MOW_BIS_MGD"/>
    <property type="match status" value="1"/>
</dbReference>
<dbReference type="InterPro" id="IPR037946">
    <property type="entry name" value="MopB_CT_Tetrathionate"/>
</dbReference>
<dbReference type="CDD" id="cd02780">
    <property type="entry name" value="MopB_CT_Tetrathionate_Arsenate-R"/>
    <property type="match status" value="1"/>
</dbReference>
<dbReference type="Gene3D" id="3.40.228.10">
    <property type="entry name" value="Dimethylsulfoxide Reductase, domain 2"/>
    <property type="match status" value="1"/>
</dbReference>
<dbReference type="NCBIfam" id="TIGR01409">
    <property type="entry name" value="TAT_signal_seq"/>
    <property type="match status" value="1"/>
</dbReference>
<evidence type="ECO:0000259" key="9">
    <source>
        <dbReference type="PROSITE" id="PS51669"/>
    </source>
</evidence>
<dbReference type="Gene3D" id="3.40.50.740">
    <property type="match status" value="1"/>
</dbReference>
<dbReference type="InterPro" id="IPR050612">
    <property type="entry name" value="Prok_Mopterin_Oxidored"/>
</dbReference>